<dbReference type="InterPro" id="IPR022548">
    <property type="entry name" value="DUF2846"/>
</dbReference>
<name>A0A1H7SLL3_9GAMM</name>
<evidence type="ECO:0000313" key="2">
    <source>
        <dbReference type="EMBL" id="SEL72624.1"/>
    </source>
</evidence>
<dbReference type="Proteomes" id="UP000199297">
    <property type="component" value="Unassembled WGS sequence"/>
</dbReference>
<evidence type="ECO:0000259" key="1">
    <source>
        <dbReference type="Pfam" id="PF11008"/>
    </source>
</evidence>
<dbReference type="EMBL" id="FOBI01000019">
    <property type="protein sequence ID" value="SEL72624.1"/>
    <property type="molecule type" value="Genomic_DNA"/>
</dbReference>
<dbReference type="RefSeq" id="WP_085285753.1">
    <property type="nucleotide sequence ID" value="NZ_FOBI01000019.1"/>
</dbReference>
<keyword evidence="3" id="KW-1185">Reference proteome</keyword>
<accession>A0A1H7SLL3</accession>
<sequence>MKNILVTIAAVSALTAGCTSVPMASKADSDLVKQYHSPSAGNAGLYVYRSGSFGGALKKDVWLNGECVGETAPNMFFYQEVQGDSEHKLSTESEFSPNDLIVKAESGKNYFISQYIKMGVFVGGAGLELVTEEKGKKQVAKLDMAVKGKCSS</sequence>
<dbReference type="PROSITE" id="PS51257">
    <property type="entry name" value="PROKAR_LIPOPROTEIN"/>
    <property type="match status" value="1"/>
</dbReference>
<dbReference type="OrthoDB" id="7375569at2"/>
<evidence type="ECO:0000313" key="3">
    <source>
        <dbReference type="Proteomes" id="UP000199297"/>
    </source>
</evidence>
<reference evidence="3" key="1">
    <citation type="submission" date="2016-10" db="EMBL/GenBank/DDBJ databases">
        <authorList>
            <person name="Varghese N."/>
            <person name="Submissions S."/>
        </authorList>
    </citation>
    <scope>NUCLEOTIDE SEQUENCE [LARGE SCALE GENOMIC DNA]</scope>
    <source>
        <strain evidence="3">CGMCC 1.9127</strain>
    </source>
</reference>
<feature type="domain" description="DUF2846" evidence="1">
    <location>
        <begin position="40"/>
        <end position="125"/>
    </location>
</feature>
<organism evidence="2 3">
    <name type="scientific">Colwellia chukchiensis</name>
    <dbReference type="NCBI Taxonomy" id="641665"/>
    <lineage>
        <taxon>Bacteria</taxon>
        <taxon>Pseudomonadati</taxon>
        <taxon>Pseudomonadota</taxon>
        <taxon>Gammaproteobacteria</taxon>
        <taxon>Alteromonadales</taxon>
        <taxon>Colwelliaceae</taxon>
        <taxon>Colwellia</taxon>
    </lineage>
</organism>
<protein>
    <recommendedName>
        <fullName evidence="1">DUF2846 domain-containing protein</fullName>
    </recommendedName>
</protein>
<dbReference type="AlphaFoldDB" id="A0A1H7SLL3"/>
<proteinExistence type="predicted"/>
<dbReference type="InterPro" id="IPR016596">
    <property type="entry name" value="UCP012335"/>
</dbReference>
<dbReference type="Pfam" id="PF11008">
    <property type="entry name" value="DUF2846"/>
    <property type="match status" value="1"/>
</dbReference>
<gene>
    <name evidence="2" type="ORF">SAMN05216262_11926</name>
</gene>
<dbReference type="PIRSF" id="PIRSF012335">
    <property type="entry name" value="UCP012335"/>
    <property type="match status" value="1"/>
</dbReference>